<dbReference type="Proteomes" id="UP000663760">
    <property type="component" value="Chromosome 1"/>
</dbReference>
<reference evidence="1" key="1">
    <citation type="submission" date="2020-02" db="EMBL/GenBank/DDBJ databases">
        <authorList>
            <person name="Scholz U."/>
            <person name="Mascher M."/>
            <person name="Fiebig A."/>
        </authorList>
    </citation>
    <scope>NUCLEOTIDE SEQUENCE</scope>
</reference>
<protein>
    <submittedName>
        <fullName evidence="1">Uncharacterized protein</fullName>
    </submittedName>
</protein>
<sequence>MGTWKETESLLAMARTSAQETIPGHTASTAAFACSTTSKPCSVRLGPASFSAVLLVVVFSSTEASQPCDEEEISRNVGIFIQTD</sequence>
<evidence type="ECO:0000313" key="2">
    <source>
        <dbReference type="Proteomes" id="UP000663760"/>
    </source>
</evidence>
<evidence type="ECO:0000313" key="1">
    <source>
        <dbReference type="EMBL" id="CAA7388659.1"/>
    </source>
</evidence>
<dbReference type="AlphaFoldDB" id="A0A7I8JZ47"/>
<proteinExistence type="predicted"/>
<accession>A0A7I8JZ47</accession>
<dbReference type="PROSITE" id="PS51257">
    <property type="entry name" value="PROKAR_LIPOPROTEIN"/>
    <property type="match status" value="1"/>
</dbReference>
<organism evidence="1 2">
    <name type="scientific">Spirodela intermedia</name>
    <name type="common">Intermediate duckweed</name>
    <dbReference type="NCBI Taxonomy" id="51605"/>
    <lineage>
        <taxon>Eukaryota</taxon>
        <taxon>Viridiplantae</taxon>
        <taxon>Streptophyta</taxon>
        <taxon>Embryophyta</taxon>
        <taxon>Tracheophyta</taxon>
        <taxon>Spermatophyta</taxon>
        <taxon>Magnoliopsida</taxon>
        <taxon>Liliopsida</taxon>
        <taxon>Araceae</taxon>
        <taxon>Lemnoideae</taxon>
        <taxon>Spirodela</taxon>
    </lineage>
</organism>
<gene>
    <name evidence="1" type="ORF">SI8410_01000846</name>
</gene>
<name>A0A7I8JZ47_SPIIN</name>
<dbReference type="EMBL" id="LR746264">
    <property type="protein sequence ID" value="CAA7388659.1"/>
    <property type="molecule type" value="Genomic_DNA"/>
</dbReference>
<keyword evidence="2" id="KW-1185">Reference proteome</keyword>